<dbReference type="SUPFAM" id="SSF50249">
    <property type="entry name" value="Nucleic acid-binding proteins"/>
    <property type="match status" value="1"/>
</dbReference>
<dbReference type="CDD" id="cd02440">
    <property type="entry name" value="AdoMet_MTases"/>
    <property type="match status" value="1"/>
</dbReference>
<comment type="similarity">
    <text evidence="4">Belongs to the class I-like SAM-binding methyltransferase superfamily. RNA M5U methyltransferase family.</text>
</comment>
<dbReference type="SUPFAM" id="SSF53335">
    <property type="entry name" value="S-adenosyl-L-methionine-dependent methyltransferases"/>
    <property type="match status" value="1"/>
</dbReference>
<reference evidence="7 8" key="1">
    <citation type="journal article" date="2011" name="J. Bacteriol.">
        <title>Draft genome sequence of Caloramator australicus strain RC3T, a thermoanaerobe from the Great Artesian Basin of Australia.</title>
        <authorList>
            <person name="Ogg C.D."/>
            <person name="Patel B.K.C."/>
        </authorList>
    </citation>
    <scope>NUCLEOTIDE SEQUENCE [LARGE SCALE GENOMIC DNA]</scope>
    <source>
        <strain evidence="7 8">RC3</strain>
    </source>
</reference>
<dbReference type="EMBL" id="CAKP01000082">
    <property type="protein sequence ID" value="CCJ33571.1"/>
    <property type="molecule type" value="Genomic_DNA"/>
</dbReference>
<keyword evidence="3 4" id="KW-0949">S-adenosyl-L-methionine</keyword>
<evidence type="ECO:0000313" key="7">
    <source>
        <dbReference type="EMBL" id="CCJ33571.1"/>
    </source>
</evidence>
<dbReference type="Gene3D" id="3.40.50.150">
    <property type="entry name" value="Vaccinia Virus protein VP39"/>
    <property type="match status" value="1"/>
</dbReference>
<feature type="binding site" evidence="4">
    <location>
        <position position="339"/>
    </location>
    <ligand>
        <name>S-adenosyl-L-methionine</name>
        <dbReference type="ChEBI" id="CHEBI:59789"/>
    </ligand>
</feature>
<protein>
    <submittedName>
        <fullName evidence="7">RNA methyltransferase, TrmA family</fullName>
    </submittedName>
</protein>
<dbReference type="NCBIfam" id="TIGR00479">
    <property type="entry name" value="rumA"/>
    <property type="match status" value="1"/>
</dbReference>
<dbReference type="PANTHER" id="PTHR11061:SF30">
    <property type="entry name" value="TRNA (URACIL(54)-C(5))-METHYLTRANSFERASE"/>
    <property type="match status" value="1"/>
</dbReference>
<dbReference type="Gene3D" id="2.40.50.1070">
    <property type="match status" value="1"/>
</dbReference>
<proteinExistence type="inferred from homology"/>
<name>I7J592_9CLOT</name>
<dbReference type="eggNOG" id="COG2265">
    <property type="taxonomic scope" value="Bacteria"/>
</dbReference>
<sequence length="481" mass="54963">MFILYFYSDKILKIKILKRVMKLAKYIPVEEGKIYELDITGMGFQGEGVGRIENFAIFVKGALKGEKVKVEIQKVQKNFAFGKLIEIVKSSQYRTNPICPIYESCGGCQIQHMTYEGQLEFKRERVEDVINRIGKITNVKIHNTIGMEKPLRYRNKVQLPVRRENGEVKIGFFKQGTHDVIDVRECFIQDEIADKVVNLTREWINKYNIEPYDETNGSGIVRHIMIRKAFATGEVMVVIVTNGEKLPFKEEFIDLMVKNIDGLKSIVQNINSKITNVILGEKNILLWGQDYITDYIGKFKFRISQLSFFQVNPVQTNVLYNKALEYANLSGDEIVFDAYCGTGTISLFLAQRAKKVYGVEIVEEAIKNARENARENDMQNVEFIVGKSEEVIPKLIEKGIIPDVVVVDPPRKGCDERLLHSIAKANPKRIVYVSCDPSTLARDLNLLEKLGYKTIEVQPVDMFPQTAHVECVVLMQNVTNK</sequence>
<dbReference type="InterPro" id="IPR030391">
    <property type="entry name" value="MeTrfase_TrmA_CS"/>
</dbReference>
<dbReference type="PANTHER" id="PTHR11061">
    <property type="entry name" value="RNA M5U METHYLTRANSFERASE"/>
    <property type="match status" value="1"/>
</dbReference>
<feature type="binding site" evidence="4">
    <location>
        <position position="310"/>
    </location>
    <ligand>
        <name>S-adenosyl-L-methionine</name>
        <dbReference type="ChEBI" id="CHEBI:59789"/>
    </ligand>
</feature>
<dbReference type="PROSITE" id="PS01230">
    <property type="entry name" value="TRMA_1"/>
    <property type="match status" value="1"/>
</dbReference>
<dbReference type="InterPro" id="IPR002792">
    <property type="entry name" value="TRAM_dom"/>
</dbReference>
<feature type="binding site" evidence="4">
    <location>
        <position position="408"/>
    </location>
    <ligand>
        <name>S-adenosyl-L-methionine</name>
        <dbReference type="ChEBI" id="CHEBI:59789"/>
    </ligand>
</feature>
<dbReference type="Proteomes" id="UP000007652">
    <property type="component" value="Unassembled WGS sequence"/>
</dbReference>
<gene>
    <name evidence="7" type="ORF">CAAU_1487</name>
</gene>
<dbReference type="PROSITE" id="PS51687">
    <property type="entry name" value="SAM_MT_RNA_M5U"/>
    <property type="match status" value="1"/>
</dbReference>
<dbReference type="InterPro" id="IPR029063">
    <property type="entry name" value="SAM-dependent_MTases_sf"/>
</dbReference>
<feature type="domain" description="TRAM" evidence="6">
    <location>
        <begin position="28"/>
        <end position="86"/>
    </location>
</feature>
<dbReference type="FunFam" id="2.40.50.140:FF:000097">
    <property type="entry name" value="23S rRNA (uracil(1939)-C(5))-methyltransferase RlmD"/>
    <property type="match status" value="1"/>
</dbReference>
<dbReference type="PROSITE" id="PS01231">
    <property type="entry name" value="TRMA_2"/>
    <property type="match status" value="1"/>
</dbReference>
<evidence type="ECO:0000256" key="2">
    <source>
        <dbReference type="ARBA" id="ARBA00022679"/>
    </source>
</evidence>
<keyword evidence="2 4" id="KW-0808">Transferase</keyword>
<organism evidence="7 8">
    <name type="scientific">Caloramator australicus RC3</name>
    <dbReference type="NCBI Taxonomy" id="857293"/>
    <lineage>
        <taxon>Bacteria</taxon>
        <taxon>Bacillati</taxon>
        <taxon>Bacillota</taxon>
        <taxon>Clostridia</taxon>
        <taxon>Eubacteriales</taxon>
        <taxon>Clostridiaceae</taxon>
        <taxon>Caloramator</taxon>
    </lineage>
</organism>
<evidence type="ECO:0000256" key="4">
    <source>
        <dbReference type="PROSITE-ProRule" id="PRU01024"/>
    </source>
</evidence>
<evidence type="ECO:0000256" key="5">
    <source>
        <dbReference type="PROSITE-ProRule" id="PRU10015"/>
    </source>
</evidence>
<evidence type="ECO:0000256" key="1">
    <source>
        <dbReference type="ARBA" id="ARBA00022603"/>
    </source>
</evidence>
<accession>I7J592</accession>
<dbReference type="Pfam" id="PF05958">
    <property type="entry name" value="tRNA_U5-meth_tr"/>
    <property type="match status" value="1"/>
</dbReference>
<dbReference type="Gene3D" id="2.40.50.140">
    <property type="entry name" value="Nucleic acid-binding proteins"/>
    <property type="match status" value="1"/>
</dbReference>
<dbReference type="FunFam" id="2.40.50.1070:FF:000003">
    <property type="entry name" value="23S rRNA (Uracil-5-)-methyltransferase RumA"/>
    <property type="match status" value="1"/>
</dbReference>
<dbReference type="PROSITE" id="PS50926">
    <property type="entry name" value="TRAM"/>
    <property type="match status" value="1"/>
</dbReference>
<feature type="active site" description="Nucleophile" evidence="4">
    <location>
        <position position="435"/>
    </location>
</feature>
<dbReference type="InterPro" id="IPR030390">
    <property type="entry name" value="MeTrfase_TrmA_AS"/>
</dbReference>
<dbReference type="InterPro" id="IPR012340">
    <property type="entry name" value="NA-bd_OB-fold"/>
</dbReference>
<keyword evidence="8" id="KW-1185">Reference proteome</keyword>
<dbReference type="FunFam" id="3.40.50.150:FF:000009">
    <property type="entry name" value="23S rRNA (Uracil(1939)-C(5))-methyltransferase RlmD"/>
    <property type="match status" value="1"/>
</dbReference>
<feature type="binding site" evidence="4">
    <location>
        <position position="360"/>
    </location>
    <ligand>
        <name>S-adenosyl-L-methionine</name>
        <dbReference type="ChEBI" id="CHEBI:59789"/>
    </ligand>
</feature>
<feature type="active site" evidence="5">
    <location>
        <position position="435"/>
    </location>
</feature>
<dbReference type="Pfam" id="PF01938">
    <property type="entry name" value="TRAM"/>
    <property type="match status" value="1"/>
</dbReference>
<evidence type="ECO:0000259" key="6">
    <source>
        <dbReference type="PROSITE" id="PS50926"/>
    </source>
</evidence>
<dbReference type="GO" id="GO:0070475">
    <property type="term" value="P:rRNA base methylation"/>
    <property type="evidence" value="ECO:0007669"/>
    <property type="project" value="TreeGrafter"/>
</dbReference>
<comment type="caution">
    <text evidence="7">The sequence shown here is derived from an EMBL/GenBank/DDBJ whole genome shotgun (WGS) entry which is preliminary data.</text>
</comment>
<keyword evidence="1 4" id="KW-0489">Methyltransferase</keyword>
<dbReference type="GO" id="GO:0070041">
    <property type="term" value="F:rRNA (uridine-C5-)-methyltransferase activity"/>
    <property type="evidence" value="ECO:0007669"/>
    <property type="project" value="TreeGrafter"/>
</dbReference>
<evidence type="ECO:0000313" key="8">
    <source>
        <dbReference type="Proteomes" id="UP000007652"/>
    </source>
</evidence>
<dbReference type="InterPro" id="IPR010280">
    <property type="entry name" value="U5_MeTrfase_fam"/>
</dbReference>
<dbReference type="AlphaFoldDB" id="I7J592"/>
<dbReference type="STRING" id="857293.CAAU_1487"/>
<evidence type="ECO:0000256" key="3">
    <source>
        <dbReference type="ARBA" id="ARBA00022691"/>
    </source>
</evidence>